<accession>A0ACB8TFF4</accession>
<dbReference type="EMBL" id="MU277191">
    <property type="protein sequence ID" value="KAI0067147.1"/>
    <property type="molecule type" value="Genomic_DNA"/>
</dbReference>
<keyword evidence="2" id="KW-1185">Reference proteome</keyword>
<organism evidence="1 2">
    <name type="scientific">Artomyces pyxidatus</name>
    <dbReference type="NCBI Taxonomy" id="48021"/>
    <lineage>
        <taxon>Eukaryota</taxon>
        <taxon>Fungi</taxon>
        <taxon>Dikarya</taxon>
        <taxon>Basidiomycota</taxon>
        <taxon>Agaricomycotina</taxon>
        <taxon>Agaricomycetes</taxon>
        <taxon>Russulales</taxon>
        <taxon>Auriscalpiaceae</taxon>
        <taxon>Artomyces</taxon>
    </lineage>
</organism>
<reference evidence="1" key="1">
    <citation type="submission" date="2021-03" db="EMBL/GenBank/DDBJ databases">
        <authorList>
            <consortium name="DOE Joint Genome Institute"/>
            <person name="Ahrendt S."/>
            <person name="Looney B.P."/>
            <person name="Miyauchi S."/>
            <person name="Morin E."/>
            <person name="Drula E."/>
            <person name="Courty P.E."/>
            <person name="Chicoki N."/>
            <person name="Fauchery L."/>
            <person name="Kohler A."/>
            <person name="Kuo A."/>
            <person name="Labutti K."/>
            <person name="Pangilinan J."/>
            <person name="Lipzen A."/>
            <person name="Riley R."/>
            <person name="Andreopoulos W."/>
            <person name="He G."/>
            <person name="Johnson J."/>
            <person name="Barry K.W."/>
            <person name="Grigoriev I.V."/>
            <person name="Nagy L."/>
            <person name="Hibbett D."/>
            <person name="Henrissat B."/>
            <person name="Matheny P.B."/>
            <person name="Labbe J."/>
            <person name="Martin F."/>
        </authorList>
    </citation>
    <scope>NUCLEOTIDE SEQUENCE</scope>
    <source>
        <strain evidence="1">HHB10654</strain>
    </source>
</reference>
<evidence type="ECO:0000313" key="1">
    <source>
        <dbReference type="EMBL" id="KAI0067147.1"/>
    </source>
</evidence>
<sequence length="71" mass="7816">MGVKQSQAIAAVSGVVTEELMHDLLQTDLSHLVDQYIDDGLPRVVLDKNDLIIAFYIPEVVNNATNVLHTN</sequence>
<dbReference type="Proteomes" id="UP000814140">
    <property type="component" value="Unassembled WGS sequence"/>
</dbReference>
<protein>
    <submittedName>
        <fullName evidence="1">Uncharacterized protein</fullName>
    </submittedName>
</protein>
<name>A0ACB8TFF4_9AGAM</name>
<proteinExistence type="predicted"/>
<reference evidence="1" key="2">
    <citation type="journal article" date="2022" name="New Phytol.">
        <title>Evolutionary transition to the ectomycorrhizal habit in the genomes of a hyperdiverse lineage of mushroom-forming fungi.</title>
        <authorList>
            <person name="Looney B."/>
            <person name="Miyauchi S."/>
            <person name="Morin E."/>
            <person name="Drula E."/>
            <person name="Courty P.E."/>
            <person name="Kohler A."/>
            <person name="Kuo A."/>
            <person name="LaButti K."/>
            <person name="Pangilinan J."/>
            <person name="Lipzen A."/>
            <person name="Riley R."/>
            <person name="Andreopoulos W."/>
            <person name="He G."/>
            <person name="Johnson J."/>
            <person name="Nolan M."/>
            <person name="Tritt A."/>
            <person name="Barry K.W."/>
            <person name="Grigoriev I.V."/>
            <person name="Nagy L.G."/>
            <person name="Hibbett D."/>
            <person name="Henrissat B."/>
            <person name="Matheny P.B."/>
            <person name="Labbe J."/>
            <person name="Martin F.M."/>
        </authorList>
    </citation>
    <scope>NUCLEOTIDE SEQUENCE</scope>
    <source>
        <strain evidence="1">HHB10654</strain>
    </source>
</reference>
<comment type="caution">
    <text evidence="1">The sequence shown here is derived from an EMBL/GenBank/DDBJ whole genome shotgun (WGS) entry which is preliminary data.</text>
</comment>
<gene>
    <name evidence="1" type="ORF">BV25DRAFT_1912465</name>
</gene>
<evidence type="ECO:0000313" key="2">
    <source>
        <dbReference type="Proteomes" id="UP000814140"/>
    </source>
</evidence>